<proteinExistence type="inferred from homology"/>
<dbReference type="EMBL" id="JBHSLL010000012">
    <property type="protein sequence ID" value="MFC5385035.1"/>
    <property type="molecule type" value="Genomic_DNA"/>
</dbReference>
<evidence type="ECO:0000259" key="8">
    <source>
        <dbReference type="Pfam" id="PF02771"/>
    </source>
</evidence>
<evidence type="ECO:0000256" key="2">
    <source>
        <dbReference type="ARBA" id="ARBA00009347"/>
    </source>
</evidence>
<dbReference type="GO" id="GO:0016491">
    <property type="term" value="F:oxidoreductase activity"/>
    <property type="evidence" value="ECO:0007669"/>
    <property type="project" value="UniProtKB-KW"/>
</dbReference>
<evidence type="ECO:0000256" key="5">
    <source>
        <dbReference type="RuleBase" id="RU362125"/>
    </source>
</evidence>
<keyword evidence="3 5" id="KW-0285">Flavoprotein</keyword>
<keyword evidence="4 5" id="KW-0274">FAD</keyword>
<dbReference type="InterPro" id="IPR046373">
    <property type="entry name" value="Acyl-CoA_Oxase/DH_mid-dom_sf"/>
</dbReference>
<evidence type="ECO:0000256" key="4">
    <source>
        <dbReference type="ARBA" id="ARBA00022827"/>
    </source>
</evidence>
<sequence length="391" mass="43459">MDFGLSEEQRAIAKTTRAFVENELYPYEAEVERSGHLRPELISQIREKAIAAGLYAANMPEEVGGAGLDTLTWLLYEKELGRASYALHWTCVARPSNILLAGTDAQKEKYLYPCVRGEKSDCLAMTEPGAGSDLRGMAASAVQDGDDWVLNGTKHFISHADIADFAIVFMASGEEEGMSAPERGRRRKITAFFVDKGTPGFHVRDGYRNVSHRGYTNSILEFDNCRLPKEQVLGEVHKGFEVANDWLGATRLQVAATCLGRAERALSHAIDYAAQRQQFGQQIGKFQGVSFKLADMAMELKAAELMVMEAGWKYDQKTVTDQDMAMAKLKATEMLAFVADEAIQIHGGMGLMDDLPLERIWRDARVERIWEGTSEIQRHIISRAMLRAVGG</sequence>
<feature type="domain" description="Acyl-CoA dehydrogenase/oxidase C-terminal" evidence="6">
    <location>
        <begin position="238"/>
        <end position="386"/>
    </location>
</feature>
<reference evidence="10" key="1">
    <citation type="journal article" date="2019" name="Int. J. Syst. Evol. Microbiol.">
        <title>The Global Catalogue of Microorganisms (GCM) 10K type strain sequencing project: providing services to taxonomists for standard genome sequencing and annotation.</title>
        <authorList>
            <consortium name="The Broad Institute Genomics Platform"/>
            <consortium name="The Broad Institute Genome Sequencing Center for Infectious Disease"/>
            <person name="Wu L."/>
            <person name="Ma J."/>
        </authorList>
    </citation>
    <scope>NUCLEOTIDE SEQUENCE [LARGE SCALE GENOMIC DNA]</scope>
    <source>
        <strain evidence="10">CGMCC 4.1415</strain>
    </source>
</reference>
<dbReference type="PROSITE" id="PS00073">
    <property type="entry name" value="ACYL_COA_DH_2"/>
    <property type="match status" value="1"/>
</dbReference>
<keyword evidence="10" id="KW-1185">Reference proteome</keyword>
<dbReference type="SUPFAM" id="SSF47203">
    <property type="entry name" value="Acyl-CoA dehydrogenase C-terminal domain-like"/>
    <property type="match status" value="1"/>
</dbReference>
<evidence type="ECO:0000313" key="10">
    <source>
        <dbReference type="Proteomes" id="UP001596016"/>
    </source>
</evidence>
<dbReference type="InterPro" id="IPR013786">
    <property type="entry name" value="AcylCoA_DH/ox_N"/>
</dbReference>
<evidence type="ECO:0000256" key="3">
    <source>
        <dbReference type="ARBA" id="ARBA00022630"/>
    </source>
</evidence>
<keyword evidence="5 9" id="KW-0560">Oxidoreductase</keyword>
<dbReference type="PIRSF" id="PIRSF016578">
    <property type="entry name" value="HsaA"/>
    <property type="match status" value="1"/>
</dbReference>
<feature type="domain" description="Acyl-CoA dehydrogenase/oxidase N-terminal" evidence="8">
    <location>
        <begin position="6"/>
        <end position="118"/>
    </location>
</feature>
<gene>
    <name evidence="9" type="ORF">ACFPLB_03545</name>
</gene>
<dbReference type="Pfam" id="PF02771">
    <property type="entry name" value="Acyl-CoA_dh_N"/>
    <property type="match status" value="1"/>
</dbReference>
<name>A0ABW0GUX7_9HYPH</name>
<comment type="caution">
    <text evidence="9">The sequence shown here is derived from an EMBL/GenBank/DDBJ whole genome shotgun (WGS) entry which is preliminary data.</text>
</comment>
<dbReference type="SUPFAM" id="SSF56645">
    <property type="entry name" value="Acyl-CoA dehydrogenase NM domain-like"/>
    <property type="match status" value="1"/>
</dbReference>
<dbReference type="Gene3D" id="1.10.540.10">
    <property type="entry name" value="Acyl-CoA dehydrogenase/oxidase, N-terminal domain"/>
    <property type="match status" value="1"/>
</dbReference>
<comment type="similarity">
    <text evidence="2 5">Belongs to the acyl-CoA dehydrogenase family.</text>
</comment>
<organism evidence="9 10">
    <name type="scientific">Aquamicrobium segne</name>
    <dbReference type="NCBI Taxonomy" id="469547"/>
    <lineage>
        <taxon>Bacteria</taxon>
        <taxon>Pseudomonadati</taxon>
        <taxon>Pseudomonadota</taxon>
        <taxon>Alphaproteobacteria</taxon>
        <taxon>Hyphomicrobiales</taxon>
        <taxon>Phyllobacteriaceae</taxon>
        <taxon>Aquamicrobium</taxon>
    </lineage>
</organism>
<feature type="domain" description="Acyl-CoA oxidase/dehydrogenase middle" evidence="7">
    <location>
        <begin position="122"/>
        <end position="225"/>
    </location>
</feature>
<evidence type="ECO:0000256" key="1">
    <source>
        <dbReference type="ARBA" id="ARBA00001974"/>
    </source>
</evidence>
<dbReference type="PROSITE" id="PS00072">
    <property type="entry name" value="ACYL_COA_DH_1"/>
    <property type="match status" value="1"/>
</dbReference>
<dbReference type="PANTHER" id="PTHR43884:SF40">
    <property type="entry name" value="ACYL-COA DEHYDROGENASE"/>
    <property type="match status" value="1"/>
</dbReference>
<dbReference type="InterPro" id="IPR036250">
    <property type="entry name" value="AcylCo_DH-like_C"/>
</dbReference>
<dbReference type="RefSeq" id="WP_378227894.1">
    <property type="nucleotide sequence ID" value="NZ_JBHSLL010000012.1"/>
</dbReference>
<accession>A0ABW0GUX7</accession>
<dbReference type="EC" id="1.-.-.-" evidence="9"/>
<dbReference type="InterPro" id="IPR009075">
    <property type="entry name" value="AcylCo_DH/oxidase_C"/>
</dbReference>
<comment type="cofactor">
    <cofactor evidence="1 5">
        <name>FAD</name>
        <dbReference type="ChEBI" id="CHEBI:57692"/>
    </cofactor>
</comment>
<dbReference type="Gene3D" id="1.20.140.10">
    <property type="entry name" value="Butyryl-CoA Dehydrogenase, subunit A, domain 3"/>
    <property type="match status" value="1"/>
</dbReference>
<protein>
    <submittedName>
        <fullName evidence="9">Acyl-CoA dehydrogenase family protein</fullName>
        <ecNumber evidence="9">1.-.-.-</ecNumber>
    </submittedName>
</protein>
<dbReference type="Pfam" id="PF00441">
    <property type="entry name" value="Acyl-CoA_dh_1"/>
    <property type="match status" value="1"/>
</dbReference>
<dbReference type="InterPro" id="IPR006089">
    <property type="entry name" value="Acyl-CoA_DH_CS"/>
</dbReference>
<evidence type="ECO:0000259" key="7">
    <source>
        <dbReference type="Pfam" id="PF02770"/>
    </source>
</evidence>
<dbReference type="InterPro" id="IPR006091">
    <property type="entry name" value="Acyl-CoA_Oxase/DH_mid-dom"/>
</dbReference>
<evidence type="ECO:0000313" key="9">
    <source>
        <dbReference type="EMBL" id="MFC5385035.1"/>
    </source>
</evidence>
<evidence type="ECO:0000259" key="6">
    <source>
        <dbReference type="Pfam" id="PF00441"/>
    </source>
</evidence>
<dbReference type="PANTHER" id="PTHR43884">
    <property type="entry name" value="ACYL-COA DEHYDROGENASE"/>
    <property type="match status" value="1"/>
</dbReference>
<dbReference type="Gene3D" id="2.40.110.10">
    <property type="entry name" value="Butyryl-CoA Dehydrogenase, subunit A, domain 2"/>
    <property type="match status" value="1"/>
</dbReference>
<dbReference type="InterPro" id="IPR037069">
    <property type="entry name" value="AcylCoA_DH/ox_N_sf"/>
</dbReference>
<dbReference type="Proteomes" id="UP001596016">
    <property type="component" value="Unassembled WGS sequence"/>
</dbReference>
<dbReference type="InterPro" id="IPR009100">
    <property type="entry name" value="AcylCoA_DH/oxidase_NM_dom_sf"/>
</dbReference>
<dbReference type="Pfam" id="PF02770">
    <property type="entry name" value="Acyl-CoA_dh_M"/>
    <property type="match status" value="1"/>
</dbReference>